<dbReference type="PANTHER" id="PTHR48106:SF13">
    <property type="entry name" value="QUINONE OXIDOREDUCTASE-RELATED"/>
    <property type="match status" value="1"/>
</dbReference>
<dbReference type="STRING" id="889306.KP78_15730"/>
<gene>
    <name evidence="4" type="ORF">KP78_15730</name>
</gene>
<evidence type="ECO:0000313" key="4">
    <source>
        <dbReference type="EMBL" id="KIL48490.1"/>
    </source>
</evidence>
<dbReference type="PANTHER" id="PTHR48106">
    <property type="entry name" value="QUINONE OXIDOREDUCTASE PIG3-RELATED"/>
    <property type="match status" value="1"/>
</dbReference>
<dbReference type="GO" id="GO:0035925">
    <property type="term" value="F:mRNA 3'-UTR AU-rich region binding"/>
    <property type="evidence" value="ECO:0007669"/>
    <property type="project" value="TreeGrafter"/>
</dbReference>
<dbReference type="Gene3D" id="3.40.50.720">
    <property type="entry name" value="NAD(P)-binding Rossmann-like Domain"/>
    <property type="match status" value="1"/>
</dbReference>
<keyword evidence="1" id="KW-0521">NADP</keyword>
<proteinExistence type="predicted"/>
<dbReference type="InterPro" id="IPR013149">
    <property type="entry name" value="ADH-like_C"/>
</dbReference>
<sequence length="104" mass="11553">MIGTANTEGKCQKAREKGAIEMFDSKDDWETEVLVWTNNQGVFVDFDAVGAPTIRHSLRCLEIGGKLVLSGATAGDSPDLSIREIYQRHRKILGVPMGNWEDFL</sequence>
<accession>A0A0C2RE03</accession>
<dbReference type="Proteomes" id="UP000031938">
    <property type="component" value="Unassembled WGS sequence"/>
</dbReference>
<evidence type="ECO:0000313" key="5">
    <source>
        <dbReference type="Proteomes" id="UP000031938"/>
    </source>
</evidence>
<dbReference type="GO" id="GO:0003960">
    <property type="term" value="F:quinone reductase (NADPH) activity"/>
    <property type="evidence" value="ECO:0007669"/>
    <property type="project" value="TreeGrafter"/>
</dbReference>
<dbReference type="Pfam" id="PF00107">
    <property type="entry name" value="ADH_zinc_N"/>
    <property type="match status" value="1"/>
</dbReference>
<evidence type="ECO:0000259" key="3">
    <source>
        <dbReference type="Pfam" id="PF00107"/>
    </source>
</evidence>
<dbReference type="EMBL" id="JXRP01000012">
    <property type="protein sequence ID" value="KIL48490.1"/>
    <property type="molecule type" value="Genomic_DNA"/>
</dbReference>
<feature type="domain" description="Alcohol dehydrogenase-like C-terminal" evidence="3">
    <location>
        <begin position="2"/>
        <end position="103"/>
    </location>
</feature>
<reference evidence="4 5" key="1">
    <citation type="submission" date="2015-01" db="EMBL/GenBank/DDBJ databases">
        <title>Genome sequencing of Jeotgalibacillus soli.</title>
        <authorList>
            <person name="Goh K.M."/>
            <person name="Chan K.-G."/>
            <person name="Yaakop A.S."/>
            <person name="Ee R."/>
            <person name="Gan H.M."/>
            <person name="Chan C.S."/>
        </authorList>
    </citation>
    <scope>NUCLEOTIDE SEQUENCE [LARGE SCALE GENOMIC DNA]</scope>
    <source>
        <strain evidence="4 5">P9</strain>
    </source>
</reference>
<dbReference type="GO" id="GO:0005829">
    <property type="term" value="C:cytosol"/>
    <property type="evidence" value="ECO:0007669"/>
    <property type="project" value="TreeGrafter"/>
</dbReference>
<keyword evidence="2" id="KW-0560">Oxidoreductase</keyword>
<organism evidence="4 5">
    <name type="scientific">Jeotgalibacillus soli</name>
    <dbReference type="NCBI Taxonomy" id="889306"/>
    <lineage>
        <taxon>Bacteria</taxon>
        <taxon>Bacillati</taxon>
        <taxon>Bacillota</taxon>
        <taxon>Bacilli</taxon>
        <taxon>Bacillales</taxon>
        <taxon>Caryophanaceae</taxon>
        <taxon>Jeotgalibacillus</taxon>
    </lineage>
</organism>
<dbReference type="GO" id="GO:0070402">
    <property type="term" value="F:NADPH binding"/>
    <property type="evidence" value="ECO:0007669"/>
    <property type="project" value="TreeGrafter"/>
</dbReference>
<comment type="caution">
    <text evidence="4">The sequence shown here is derived from an EMBL/GenBank/DDBJ whole genome shotgun (WGS) entry which is preliminary data.</text>
</comment>
<keyword evidence="5" id="KW-1185">Reference proteome</keyword>
<dbReference type="InterPro" id="IPR036291">
    <property type="entry name" value="NAD(P)-bd_dom_sf"/>
</dbReference>
<evidence type="ECO:0000256" key="2">
    <source>
        <dbReference type="ARBA" id="ARBA00023002"/>
    </source>
</evidence>
<evidence type="ECO:0000256" key="1">
    <source>
        <dbReference type="ARBA" id="ARBA00022857"/>
    </source>
</evidence>
<dbReference type="AlphaFoldDB" id="A0A0C2RE03"/>
<dbReference type="SUPFAM" id="SSF51735">
    <property type="entry name" value="NAD(P)-binding Rossmann-fold domains"/>
    <property type="match status" value="1"/>
</dbReference>
<name>A0A0C2RE03_9BACL</name>
<dbReference type="PATRIC" id="fig|889306.3.peg.1582"/>
<protein>
    <recommendedName>
        <fullName evidence="3">Alcohol dehydrogenase-like C-terminal domain-containing protein</fullName>
    </recommendedName>
</protein>